<dbReference type="PROSITE" id="PS50109">
    <property type="entry name" value="HIS_KIN"/>
    <property type="match status" value="1"/>
</dbReference>
<reference evidence="9" key="1">
    <citation type="journal article" date="2020" name="mSystems">
        <title>Genome- and Community-Level Interaction Insights into Carbon Utilization and Element Cycling Functions of Hydrothermarchaeota in Hydrothermal Sediment.</title>
        <authorList>
            <person name="Zhou Z."/>
            <person name="Liu Y."/>
            <person name="Xu W."/>
            <person name="Pan J."/>
            <person name="Luo Z.H."/>
            <person name="Li M."/>
        </authorList>
    </citation>
    <scope>NUCLEOTIDE SEQUENCE [LARGE SCALE GENOMIC DNA]</scope>
    <source>
        <strain evidence="9">SpSt-548</strain>
    </source>
</reference>
<dbReference type="SUPFAM" id="SSF55874">
    <property type="entry name" value="ATPase domain of HSP90 chaperone/DNA topoisomerase II/histidine kinase"/>
    <property type="match status" value="1"/>
</dbReference>
<dbReference type="SMART" id="SM00387">
    <property type="entry name" value="HATPase_c"/>
    <property type="match status" value="1"/>
</dbReference>
<evidence type="ECO:0000259" key="8">
    <source>
        <dbReference type="PROSITE" id="PS50109"/>
    </source>
</evidence>
<protein>
    <recommendedName>
        <fullName evidence="2">histidine kinase</fullName>
        <ecNumber evidence="2">2.7.13.3</ecNumber>
    </recommendedName>
</protein>
<dbReference type="PRINTS" id="PR00344">
    <property type="entry name" value="BCTRLSENSOR"/>
</dbReference>
<sequence length="213" mass="23533">MVLSYLLLEDLDPGRPERAQVEKIVREATRCKEIVQGLLEFSRDMPSRMVPVQVNRILEEVLSLVADHLLFQHIDLEVHLDPHLPRVLGDKNRLEQVFVNLLMNSAEAMEGMGRLTVTTSLAPEGDRVRLAFSDTGPGIPENLLGRLFDPFFTTKGVGKGVGLGLAISYGIIQKHLGRIFLEQTGPHGSTFVVELPVLTGAEESGGREEEEGE</sequence>
<dbReference type="AlphaFoldDB" id="A0A7V4G9C1"/>
<dbReference type="InterPro" id="IPR004358">
    <property type="entry name" value="Sig_transdc_His_kin-like_C"/>
</dbReference>
<keyword evidence="3" id="KW-0808">Transferase</keyword>
<feature type="domain" description="Histidine kinase" evidence="8">
    <location>
        <begin position="1"/>
        <end position="199"/>
    </location>
</feature>
<keyword evidence="4" id="KW-0547">Nucleotide-binding</keyword>
<name>A0A7V4G9C1_9BACT</name>
<dbReference type="PANTHER" id="PTHR43065">
    <property type="entry name" value="SENSOR HISTIDINE KINASE"/>
    <property type="match status" value="1"/>
</dbReference>
<comment type="caution">
    <text evidence="9">The sequence shown here is derived from an EMBL/GenBank/DDBJ whole genome shotgun (WGS) entry which is preliminary data.</text>
</comment>
<dbReference type="PANTHER" id="PTHR43065:SF46">
    <property type="entry name" value="C4-DICARBOXYLATE TRANSPORT SENSOR PROTEIN DCTB"/>
    <property type="match status" value="1"/>
</dbReference>
<dbReference type="EMBL" id="DSXI01000519">
    <property type="protein sequence ID" value="HGS05799.1"/>
    <property type="molecule type" value="Genomic_DNA"/>
</dbReference>
<keyword evidence="7" id="KW-0902">Two-component regulatory system</keyword>
<evidence type="ECO:0000256" key="3">
    <source>
        <dbReference type="ARBA" id="ARBA00022679"/>
    </source>
</evidence>
<organism evidence="9">
    <name type="scientific">Desulfobacca acetoxidans</name>
    <dbReference type="NCBI Taxonomy" id="60893"/>
    <lineage>
        <taxon>Bacteria</taxon>
        <taxon>Pseudomonadati</taxon>
        <taxon>Thermodesulfobacteriota</taxon>
        <taxon>Desulfobaccia</taxon>
        <taxon>Desulfobaccales</taxon>
        <taxon>Desulfobaccaceae</taxon>
        <taxon>Desulfobacca</taxon>
    </lineage>
</organism>
<dbReference type="GO" id="GO:0005524">
    <property type="term" value="F:ATP binding"/>
    <property type="evidence" value="ECO:0007669"/>
    <property type="project" value="UniProtKB-KW"/>
</dbReference>
<keyword evidence="6" id="KW-0067">ATP-binding</keyword>
<evidence type="ECO:0000256" key="1">
    <source>
        <dbReference type="ARBA" id="ARBA00000085"/>
    </source>
</evidence>
<dbReference type="Gene3D" id="1.10.287.130">
    <property type="match status" value="1"/>
</dbReference>
<keyword evidence="5" id="KW-0418">Kinase</keyword>
<evidence type="ECO:0000256" key="5">
    <source>
        <dbReference type="ARBA" id="ARBA00022777"/>
    </source>
</evidence>
<dbReference type="InterPro" id="IPR003594">
    <property type="entry name" value="HATPase_dom"/>
</dbReference>
<dbReference type="Gene3D" id="3.30.565.10">
    <property type="entry name" value="Histidine kinase-like ATPase, C-terminal domain"/>
    <property type="match status" value="1"/>
</dbReference>
<evidence type="ECO:0000313" key="9">
    <source>
        <dbReference type="EMBL" id="HGS05799.1"/>
    </source>
</evidence>
<proteinExistence type="predicted"/>
<evidence type="ECO:0000256" key="2">
    <source>
        <dbReference type="ARBA" id="ARBA00012438"/>
    </source>
</evidence>
<dbReference type="EC" id="2.7.13.3" evidence="2"/>
<dbReference type="InterPro" id="IPR036890">
    <property type="entry name" value="HATPase_C_sf"/>
</dbReference>
<dbReference type="InterPro" id="IPR005467">
    <property type="entry name" value="His_kinase_dom"/>
</dbReference>
<dbReference type="GO" id="GO:0000160">
    <property type="term" value="P:phosphorelay signal transduction system"/>
    <property type="evidence" value="ECO:0007669"/>
    <property type="project" value="UniProtKB-KW"/>
</dbReference>
<accession>A0A7V4G9C1</accession>
<evidence type="ECO:0000256" key="6">
    <source>
        <dbReference type="ARBA" id="ARBA00022840"/>
    </source>
</evidence>
<comment type="catalytic activity">
    <reaction evidence="1">
        <text>ATP + protein L-histidine = ADP + protein N-phospho-L-histidine.</text>
        <dbReference type="EC" id="2.7.13.3"/>
    </reaction>
</comment>
<evidence type="ECO:0000256" key="4">
    <source>
        <dbReference type="ARBA" id="ARBA00022741"/>
    </source>
</evidence>
<gene>
    <name evidence="9" type="ORF">ENT08_08720</name>
</gene>
<dbReference type="Pfam" id="PF02518">
    <property type="entry name" value="HATPase_c"/>
    <property type="match status" value="1"/>
</dbReference>
<dbReference type="GO" id="GO:0004673">
    <property type="term" value="F:protein histidine kinase activity"/>
    <property type="evidence" value="ECO:0007669"/>
    <property type="project" value="UniProtKB-EC"/>
</dbReference>
<evidence type="ECO:0000256" key="7">
    <source>
        <dbReference type="ARBA" id="ARBA00023012"/>
    </source>
</evidence>